<accession>A0A9X9WZ96</accession>
<dbReference type="AlphaFoldDB" id="A0A9X9WZ96"/>
<reference evidence="1" key="1">
    <citation type="submission" date="2020-01" db="EMBL/GenBank/DDBJ databases">
        <authorList>
            <person name="Rat A."/>
        </authorList>
    </citation>
    <scope>NUCLEOTIDE SEQUENCE</scope>
    <source>
        <strain evidence="1">LMG 31231</strain>
    </source>
</reference>
<protein>
    <submittedName>
        <fullName evidence="1">Uncharacterized protein</fullName>
    </submittedName>
</protein>
<sequence>MSAALTEAKDAEIARLARDLAETQARLREIEERGTEVYTARKIESLLEAAQIARGQAFDASLARNRAEGQLRALERAIVEVRGPYGWFLRRAARRVLAQTSTQHEN</sequence>
<dbReference type="Proteomes" id="UP001138751">
    <property type="component" value="Unassembled WGS sequence"/>
</dbReference>
<name>A0A9X9WZ96_9PROT</name>
<evidence type="ECO:0000313" key="2">
    <source>
        <dbReference type="Proteomes" id="UP001138751"/>
    </source>
</evidence>
<evidence type="ECO:0000313" key="1">
    <source>
        <dbReference type="EMBL" id="MBR0672475.1"/>
    </source>
</evidence>
<comment type="caution">
    <text evidence="1">The sequence shown here is derived from an EMBL/GenBank/DDBJ whole genome shotgun (WGS) entry which is preliminary data.</text>
</comment>
<dbReference type="EMBL" id="JAAEDM010000041">
    <property type="protein sequence ID" value="MBR0672475.1"/>
    <property type="molecule type" value="Genomic_DNA"/>
</dbReference>
<reference evidence="1" key="2">
    <citation type="journal article" date="2021" name="Syst. Appl. Microbiol.">
        <title>Roseomonas hellenica sp. nov., isolated from roots of wild-growing Alkanna tinctoria.</title>
        <authorList>
            <person name="Rat A."/>
            <person name="Naranjo H.D."/>
            <person name="Lebbe L."/>
            <person name="Cnockaert M."/>
            <person name="Krigas N."/>
            <person name="Grigoriadou K."/>
            <person name="Maloupa E."/>
            <person name="Willems A."/>
        </authorList>
    </citation>
    <scope>NUCLEOTIDE SEQUENCE</scope>
    <source>
        <strain evidence="1">LMG 31231</strain>
    </source>
</reference>
<organism evidence="1 2">
    <name type="scientific">Neoroseomonas soli</name>
    <dbReference type="NCBI Taxonomy" id="1081025"/>
    <lineage>
        <taxon>Bacteria</taxon>
        <taxon>Pseudomonadati</taxon>
        <taxon>Pseudomonadota</taxon>
        <taxon>Alphaproteobacteria</taxon>
        <taxon>Acetobacterales</taxon>
        <taxon>Acetobacteraceae</taxon>
        <taxon>Neoroseomonas</taxon>
    </lineage>
</organism>
<dbReference type="RefSeq" id="WP_211862891.1">
    <property type="nucleotide sequence ID" value="NZ_JAAEDM010000041.1"/>
</dbReference>
<keyword evidence="2" id="KW-1185">Reference proteome</keyword>
<gene>
    <name evidence="1" type="ORF">GXW76_14935</name>
</gene>
<proteinExistence type="predicted"/>